<dbReference type="HOGENOM" id="CLU_1870009_0_0_1"/>
<evidence type="ECO:0000313" key="3">
    <source>
        <dbReference type="Proteomes" id="UP000030669"/>
    </source>
</evidence>
<organism evidence="2 3">
    <name type="scientific">Gloeophyllum trabeum (strain ATCC 11539 / FP-39264 / Madison 617)</name>
    <name type="common">Brown rot fungus</name>
    <dbReference type="NCBI Taxonomy" id="670483"/>
    <lineage>
        <taxon>Eukaryota</taxon>
        <taxon>Fungi</taxon>
        <taxon>Dikarya</taxon>
        <taxon>Basidiomycota</taxon>
        <taxon>Agaricomycotina</taxon>
        <taxon>Agaricomycetes</taxon>
        <taxon>Gloeophyllales</taxon>
        <taxon>Gloeophyllaceae</taxon>
        <taxon>Gloeophyllum</taxon>
    </lineage>
</organism>
<dbReference type="RefSeq" id="XP_007868318.1">
    <property type="nucleotide sequence ID" value="XM_007870127.1"/>
</dbReference>
<feature type="non-terminal residue" evidence="2">
    <location>
        <position position="1"/>
    </location>
</feature>
<dbReference type="Proteomes" id="UP000030669">
    <property type="component" value="Unassembled WGS sequence"/>
</dbReference>
<gene>
    <name evidence="2" type="ORF">GLOTRDRAFT_117133</name>
</gene>
<protein>
    <submittedName>
        <fullName evidence="2">Uncharacterized protein</fullName>
    </submittedName>
</protein>
<evidence type="ECO:0000313" key="2">
    <source>
        <dbReference type="EMBL" id="EPQ53002.1"/>
    </source>
</evidence>
<accession>S7Q0L8</accession>
<reference evidence="2 3" key="1">
    <citation type="journal article" date="2012" name="Science">
        <title>The Paleozoic origin of enzymatic lignin decomposition reconstructed from 31 fungal genomes.</title>
        <authorList>
            <person name="Floudas D."/>
            <person name="Binder M."/>
            <person name="Riley R."/>
            <person name="Barry K."/>
            <person name="Blanchette R.A."/>
            <person name="Henrissat B."/>
            <person name="Martinez A.T."/>
            <person name="Otillar R."/>
            <person name="Spatafora J.W."/>
            <person name="Yadav J.S."/>
            <person name="Aerts A."/>
            <person name="Benoit I."/>
            <person name="Boyd A."/>
            <person name="Carlson A."/>
            <person name="Copeland A."/>
            <person name="Coutinho P.M."/>
            <person name="de Vries R.P."/>
            <person name="Ferreira P."/>
            <person name="Findley K."/>
            <person name="Foster B."/>
            <person name="Gaskell J."/>
            <person name="Glotzer D."/>
            <person name="Gorecki P."/>
            <person name="Heitman J."/>
            <person name="Hesse C."/>
            <person name="Hori C."/>
            <person name="Igarashi K."/>
            <person name="Jurgens J.A."/>
            <person name="Kallen N."/>
            <person name="Kersten P."/>
            <person name="Kohler A."/>
            <person name="Kuees U."/>
            <person name="Kumar T.K.A."/>
            <person name="Kuo A."/>
            <person name="LaButti K."/>
            <person name="Larrondo L.F."/>
            <person name="Lindquist E."/>
            <person name="Ling A."/>
            <person name="Lombard V."/>
            <person name="Lucas S."/>
            <person name="Lundell T."/>
            <person name="Martin R."/>
            <person name="McLaughlin D.J."/>
            <person name="Morgenstern I."/>
            <person name="Morin E."/>
            <person name="Murat C."/>
            <person name="Nagy L.G."/>
            <person name="Nolan M."/>
            <person name="Ohm R.A."/>
            <person name="Patyshakuliyeva A."/>
            <person name="Rokas A."/>
            <person name="Ruiz-Duenas F.J."/>
            <person name="Sabat G."/>
            <person name="Salamov A."/>
            <person name="Samejima M."/>
            <person name="Schmutz J."/>
            <person name="Slot J.C."/>
            <person name="St John F."/>
            <person name="Stenlid J."/>
            <person name="Sun H."/>
            <person name="Sun S."/>
            <person name="Syed K."/>
            <person name="Tsang A."/>
            <person name="Wiebenga A."/>
            <person name="Young D."/>
            <person name="Pisabarro A."/>
            <person name="Eastwood D.C."/>
            <person name="Martin F."/>
            <person name="Cullen D."/>
            <person name="Grigoriev I.V."/>
            <person name="Hibbett D.S."/>
        </authorList>
    </citation>
    <scope>NUCLEOTIDE SEQUENCE [LARGE SCALE GENOMIC DNA]</scope>
    <source>
        <strain evidence="2 3">ATCC 11539</strain>
    </source>
</reference>
<feature type="region of interest" description="Disordered" evidence="1">
    <location>
        <begin position="118"/>
        <end position="137"/>
    </location>
</feature>
<proteinExistence type="predicted"/>
<dbReference type="KEGG" id="gtr:GLOTRDRAFT_117133"/>
<dbReference type="AlphaFoldDB" id="S7Q0L8"/>
<evidence type="ECO:0000256" key="1">
    <source>
        <dbReference type="SAM" id="MobiDB-lite"/>
    </source>
</evidence>
<dbReference type="EMBL" id="KB469306">
    <property type="protein sequence ID" value="EPQ53002.1"/>
    <property type="molecule type" value="Genomic_DNA"/>
</dbReference>
<keyword evidence="3" id="KW-1185">Reference proteome</keyword>
<feature type="compositionally biased region" description="Basic and acidic residues" evidence="1">
    <location>
        <begin position="125"/>
        <end position="137"/>
    </location>
</feature>
<name>S7Q0L8_GLOTA</name>
<feature type="region of interest" description="Disordered" evidence="1">
    <location>
        <begin position="25"/>
        <end position="66"/>
    </location>
</feature>
<dbReference type="GeneID" id="19300292"/>
<sequence length="137" mass="14284">QAQQKHFLLSTTASYTLVLPSARSTSASPCSSYHGHEISASIPHHEPAGEPGGHGPLRDLPHGLSEPVRTRRALLAPTPSQQTLAARLSAGLPPLAGSRGVRGARKPGLGVVGGVLRRRGGRRRGAAEARGGRWDGE</sequence>